<sequence length="845" mass="97143">MTSLNLDSLPPSIMMAESQLLDQTPRSAVSNQSFSKKNNSSKTSTLPDSIDFGVEPTSEIILSDDDSNHHNNNNTTKKSGKNVEDDEMEFRFSQYQDDDDEDQQENTTSDQDQQQNNQLSPSLIPSSQESSPSVKLSSSSSKKKSKKKITNDYPSTQEQAESDDNNESPKTKETTPNFSLSDNDNMDSKKYSLRKTPVRKYQETKRKKHQLKKQKQAVQTSDDDSVVENAMDSSDGIPDEDIEIMEANAKKREETEEERQQRLELEKQKKQEELKQRKKRLEALSNSVGKKKKHKPIYISDDEEDISVLGSSSVKQKKESPPSSPLQFDAEDDDSDQLNDLEREVTKYNPLLSKNKKKPLKFRTEKQPSSRKSKKKEQEEDEEEIEDSESQPGMMPMSQFIVSDDEMVEEDDDDDRDGSEQQESNYSRSVYRQVDMMQNNQDSQEILSFLTGETRMTTDLKSSFTTYIHFLTSHLLDEDFIKSLTSIKHRAQFVSAVKMVEGKLATMKDSLLFSSAWKKRHKYLLQYYPIIKTREISLKDTEIKENNNFCQACGRKNHHAEYCLIFKPPRATIKYEFNSGANIEWIDSPNEDEEDDLIQLSQRRATSKKSKPHFLTQKEKSFVGSTCYKRSLLYHSFQHYKFHLIQHIISKIDKIAESYTGEEEITSDYILEKILSKKSWIDGMFRKYIKLTEEAEANYANSKETGVIDIVDELFDVYDSEEEVKDDNLSDGGDGEGFIVTNTSGGLRFKRKKPKSDSEEYENDPNLVQDTQQQEEPNSKQTKIAKSSRQDEEHGVVFDVEDDPPKSPSLVGDKKTSKNSKKKEEEDFSKLLDVSSDDDIFDITI</sequence>
<dbReference type="VEuPathDB" id="AmoebaDB:NfTy_046170"/>
<feature type="compositionally biased region" description="Polar residues" evidence="1">
    <location>
        <begin position="174"/>
        <end position="183"/>
    </location>
</feature>
<organism evidence="3 4">
    <name type="scientific">Naegleria fowleri</name>
    <name type="common">Brain eating amoeba</name>
    <dbReference type="NCBI Taxonomy" id="5763"/>
    <lineage>
        <taxon>Eukaryota</taxon>
        <taxon>Discoba</taxon>
        <taxon>Heterolobosea</taxon>
        <taxon>Tetramitia</taxon>
        <taxon>Eutetramitia</taxon>
        <taxon>Vahlkampfiidae</taxon>
        <taxon>Naegleria</taxon>
    </lineage>
</organism>
<reference evidence="3 4" key="1">
    <citation type="journal article" date="2019" name="Sci. Rep.">
        <title>Nanopore sequencing improves the draft genome of the human pathogenic amoeba Naegleria fowleri.</title>
        <authorList>
            <person name="Liechti N."/>
            <person name="Schurch N."/>
            <person name="Bruggmann R."/>
            <person name="Wittwer M."/>
        </authorList>
    </citation>
    <scope>NUCLEOTIDE SEQUENCE [LARGE SCALE GENOMIC DNA]</scope>
    <source>
        <strain evidence="3 4">ATCC 30894</strain>
    </source>
</reference>
<dbReference type="GeneID" id="68116322"/>
<feature type="region of interest" description="Disordered" evidence="1">
    <location>
        <begin position="722"/>
        <end position="829"/>
    </location>
</feature>
<dbReference type="GO" id="GO:0005634">
    <property type="term" value="C:nucleus"/>
    <property type="evidence" value="ECO:0007669"/>
    <property type="project" value="TreeGrafter"/>
</dbReference>
<feature type="compositionally biased region" description="Polar residues" evidence="1">
    <location>
        <begin position="20"/>
        <end position="29"/>
    </location>
</feature>
<accession>A0A6A5BDZ8</accession>
<feature type="compositionally biased region" description="Basic and acidic residues" evidence="1">
    <location>
        <begin position="248"/>
        <end position="275"/>
    </location>
</feature>
<evidence type="ECO:0000259" key="2">
    <source>
        <dbReference type="Pfam" id="PF13926"/>
    </source>
</evidence>
<dbReference type="OMA" id="CCYACAK"/>
<feature type="compositionally biased region" description="Polar residues" evidence="1">
    <location>
        <begin position="766"/>
        <end position="787"/>
    </location>
</feature>
<feature type="compositionally biased region" description="Acidic residues" evidence="1">
    <location>
        <begin position="329"/>
        <end position="339"/>
    </location>
</feature>
<dbReference type="Pfam" id="PF13926">
    <property type="entry name" value="DUF4211"/>
    <property type="match status" value="1"/>
</dbReference>
<feature type="compositionally biased region" description="Low complexity" evidence="1">
    <location>
        <begin position="30"/>
        <end position="44"/>
    </location>
</feature>
<dbReference type="VEuPathDB" id="AmoebaDB:FDP41_009105"/>
<feature type="compositionally biased region" description="Acidic residues" evidence="1">
    <location>
        <begin position="403"/>
        <end position="417"/>
    </location>
</feature>
<dbReference type="PANTHER" id="PTHR14689">
    <property type="entry name" value="PHORBOL-ESTER_DAG-TYPE DOMAIN-CONTAINING PROTEIN"/>
    <property type="match status" value="1"/>
</dbReference>
<evidence type="ECO:0000256" key="1">
    <source>
        <dbReference type="SAM" id="MobiDB-lite"/>
    </source>
</evidence>
<dbReference type="RefSeq" id="XP_044557570.1">
    <property type="nucleotide sequence ID" value="XM_044713030.1"/>
</dbReference>
<keyword evidence="4" id="KW-1185">Reference proteome</keyword>
<dbReference type="EMBL" id="VFQX01000066">
    <property type="protein sequence ID" value="KAF0972856.1"/>
    <property type="molecule type" value="Genomic_DNA"/>
</dbReference>
<evidence type="ECO:0000313" key="4">
    <source>
        <dbReference type="Proteomes" id="UP000444721"/>
    </source>
</evidence>
<gene>
    <name evidence="3" type="ORF">FDP41_009105</name>
</gene>
<feature type="compositionally biased region" description="Acidic residues" evidence="1">
    <location>
        <begin position="379"/>
        <end position="389"/>
    </location>
</feature>
<proteinExistence type="predicted"/>
<evidence type="ECO:0000313" key="3">
    <source>
        <dbReference type="EMBL" id="KAF0972856.1"/>
    </source>
</evidence>
<dbReference type="InterPro" id="IPR025451">
    <property type="entry name" value="DUF4211"/>
</dbReference>
<dbReference type="Proteomes" id="UP000444721">
    <property type="component" value="Unassembled WGS sequence"/>
</dbReference>
<feature type="compositionally biased region" description="Polar residues" evidence="1">
    <location>
        <begin position="421"/>
        <end position="433"/>
    </location>
</feature>
<feature type="region of interest" description="Disordered" evidence="1">
    <location>
        <begin position="18"/>
        <end position="433"/>
    </location>
</feature>
<protein>
    <recommendedName>
        <fullName evidence="2">DUF4211 domain-containing protein</fullName>
    </recommendedName>
</protein>
<dbReference type="VEuPathDB" id="AmoebaDB:NF0026690"/>
<name>A0A6A5BDZ8_NAEFO</name>
<dbReference type="OrthoDB" id="21499at2759"/>
<comment type="caution">
    <text evidence="3">The sequence shown here is derived from an EMBL/GenBank/DDBJ whole genome shotgun (WGS) entry which is preliminary data.</text>
</comment>
<feature type="compositionally biased region" description="Basic and acidic residues" evidence="1">
    <location>
        <begin position="812"/>
        <end position="829"/>
    </location>
</feature>
<feature type="domain" description="DUF4211" evidence="2">
    <location>
        <begin position="434"/>
        <end position="566"/>
    </location>
</feature>
<feature type="compositionally biased region" description="Low complexity" evidence="1">
    <location>
        <begin position="105"/>
        <end position="140"/>
    </location>
</feature>
<dbReference type="AlphaFoldDB" id="A0A6A5BDZ8"/>
<feature type="compositionally biased region" description="Basic residues" evidence="1">
    <location>
        <begin position="205"/>
        <end position="215"/>
    </location>
</feature>
<dbReference type="PANTHER" id="PTHR14689:SF0">
    <property type="entry name" value="COILED-COIL DOMAIN-CONTAINING PROTEIN 82"/>
    <property type="match status" value="1"/>
</dbReference>